<dbReference type="Proteomes" id="UP000177042">
    <property type="component" value="Unassembled WGS sequence"/>
</dbReference>
<name>A0A1F5JE38_9BACT</name>
<accession>A0A1F5JE38</accession>
<gene>
    <name evidence="2" type="ORF">A3C26_03150</name>
</gene>
<evidence type="ECO:0000256" key="1">
    <source>
        <dbReference type="ARBA" id="ARBA00009981"/>
    </source>
</evidence>
<dbReference type="EMBL" id="MFCX01000002">
    <property type="protein sequence ID" value="OGE26873.1"/>
    <property type="molecule type" value="Genomic_DNA"/>
</dbReference>
<evidence type="ECO:0000313" key="2">
    <source>
        <dbReference type="EMBL" id="OGE26873.1"/>
    </source>
</evidence>
<comment type="caution">
    <text evidence="2">The sequence shown here is derived from an EMBL/GenBank/DDBJ whole genome shotgun (WGS) entry which is preliminary data.</text>
</comment>
<dbReference type="NCBIfam" id="TIGR01552">
    <property type="entry name" value="phd_fam"/>
    <property type="match status" value="1"/>
</dbReference>
<organism evidence="2 3">
    <name type="scientific">Candidatus Daviesbacteria bacterium RIFCSPHIGHO2_02_FULL_39_12</name>
    <dbReference type="NCBI Taxonomy" id="1797770"/>
    <lineage>
        <taxon>Bacteria</taxon>
        <taxon>Candidatus Daviesiibacteriota</taxon>
    </lineage>
</organism>
<sequence length="90" mass="10275">MNINTANIIPITKARTKLGYLANKVSGDEYVILTKDGSPKAALVDIDYLTKLEKTLEKIYGKTFIDSKLIKYTREFSDQEVKEWEKSDTL</sequence>
<reference evidence="2 3" key="1">
    <citation type="journal article" date="2016" name="Nat. Commun.">
        <title>Thousands of microbial genomes shed light on interconnected biogeochemical processes in an aquifer system.</title>
        <authorList>
            <person name="Anantharaman K."/>
            <person name="Brown C.T."/>
            <person name="Hug L.A."/>
            <person name="Sharon I."/>
            <person name="Castelle C.J."/>
            <person name="Probst A.J."/>
            <person name="Thomas B.C."/>
            <person name="Singh A."/>
            <person name="Wilkins M.J."/>
            <person name="Karaoz U."/>
            <person name="Brodie E.L."/>
            <person name="Williams K.H."/>
            <person name="Hubbard S.S."/>
            <person name="Banfield J.F."/>
        </authorList>
    </citation>
    <scope>NUCLEOTIDE SEQUENCE [LARGE SCALE GENOMIC DNA]</scope>
</reference>
<dbReference type="Gene3D" id="3.40.1620.10">
    <property type="entry name" value="YefM-like domain"/>
    <property type="match status" value="1"/>
</dbReference>
<dbReference type="AlphaFoldDB" id="A0A1F5JE38"/>
<dbReference type="InterPro" id="IPR036165">
    <property type="entry name" value="YefM-like_sf"/>
</dbReference>
<comment type="similarity">
    <text evidence="1">Belongs to the phD/YefM antitoxin family.</text>
</comment>
<proteinExistence type="inferred from homology"/>
<dbReference type="SUPFAM" id="SSF143120">
    <property type="entry name" value="YefM-like"/>
    <property type="match status" value="1"/>
</dbReference>
<evidence type="ECO:0000313" key="3">
    <source>
        <dbReference type="Proteomes" id="UP000177042"/>
    </source>
</evidence>
<protein>
    <submittedName>
        <fullName evidence="2">Uncharacterized protein</fullName>
    </submittedName>
</protein>